<reference evidence="2 3" key="1">
    <citation type="submission" date="2023-10" db="EMBL/GenBank/DDBJ databases">
        <title>Development of a sustainable strategy for remediation of hydrocarbon-contaminated territories based on the waste exchange concept.</title>
        <authorList>
            <person name="Krivoruchko A."/>
        </authorList>
    </citation>
    <scope>NUCLEOTIDE SEQUENCE [LARGE SCALE GENOMIC DNA]</scope>
    <source>
        <strain evidence="2 3">IEGM 1236</strain>
    </source>
</reference>
<dbReference type="RefSeq" id="WP_317711746.1">
    <property type="nucleotide sequence ID" value="NZ_JAWLUM010000001.1"/>
</dbReference>
<keyword evidence="1" id="KW-1133">Transmembrane helix</keyword>
<name>A0ABU4EMU8_WILMA</name>
<evidence type="ECO:0000256" key="1">
    <source>
        <dbReference type="SAM" id="Phobius"/>
    </source>
</evidence>
<gene>
    <name evidence="2" type="ORF">R4198_00040</name>
</gene>
<keyword evidence="1" id="KW-0472">Membrane</keyword>
<protein>
    <recommendedName>
        <fullName evidence="4">Transmembrane protein</fullName>
    </recommendedName>
</protein>
<evidence type="ECO:0000313" key="2">
    <source>
        <dbReference type="EMBL" id="MDV7132066.1"/>
    </source>
</evidence>
<sequence length="176" mass="19066">MPPDLLSRPVDRFERRLRRVSALCVVIACMLSVLTGVLVWDMAERTPIAEPVAAVRAVTDEAAMPATAQTIGTPAVAVRAHWEWESQRRDGVIAVPAGTPAGSNRDIPVDENGDWAPAGAAFGGPIPRVGPAVLLAMLVGVGGIVVIRQVTRRAVEQRHDRYWTEQLARFFATRPD</sequence>
<organism evidence="2 3">
    <name type="scientific">Williamsia marianensis</name>
    <dbReference type="NCBI Taxonomy" id="85044"/>
    <lineage>
        <taxon>Bacteria</taxon>
        <taxon>Bacillati</taxon>
        <taxon>Actinomycetota</taxon>
        <taxon>Actinomycetes</taxon>
        <taxon>Mycobacteriales</taxon>
        <taxon>Nocardiaceae</taxon>
        <taxon>Williamsia</taxon>
    </lineage>
</organism>
<comment type="caution">
    <text evidence="2">The sequence shown here is derived from an EMBL/GenBank/DDBJ whole genome shotgun (WGS) entry which is preliminary data.</text>
</comment>
<dbReference type="EMBL" id="JAWLUM010000001">
    <property type="protein sequence ID" value="MDV7132066.1"/>
    <property type="molecule type" value="Genomic_DNA"/>
</dbReference>
<keyword evidence="1" id="KW-0812">Transmembrane</keyword>
<feature type="transmembrane region" description="Helical" evidence="1">
    <location>
        <begin position="132"/>
        <end position="151"/>
    </location>
</feature>
<accession>A0ABU4EMU8</accession>
<keyword evidence="3" id="KW-1185">Reference proteome</keyword>
<evidence type="ECO:0008006" key="4">
    <source>
        <dbReference type="Google" id="ProtNLM"/>
    </source>
</evidence>
<evidence type="ECO:0000313" key="3">
    <source>
        <dbReference type="Proteomes" id="UP001185792"/>
    </source>
</evidence>
<feature type="transmembrane region" description="Helical" evidence="1">
    <location>
        <begin position="20"/>
        <end position="40"/>
    </location>
</feature>
<dbReference type="Proteomes" id="UP001185792">
    <property type="component" value="Unassembled WGS sequence"/>
</dbReference>
<proteinExistence type="predicted"/>